<evidence type="ECO:0000313" key="4">
    <source>
        <dbReference type="Proteomes" id="UP000032287"/>
    </source>
</evidence>
<comment type="caution">
    <text evidence="2">The sequence shown here is derived from an EMBL/GenBank/DDBJ whole genome shotgun (WGS) entry which is preliminary data.</text>
</comment>
<evidence type="ECO:0000313" key="3">
    <source>
        <dbReference type="EMBL" id="TVV27036.1"/>
    </source>
</evidence>
<dbReference type="EMBL" id="JWHU01000017">
    <property type="protein sequence ID" value="KIU20645.1"/>
    <property type="molecule type" value="Genomic_DNA"/>
</dbReference>
<keyword evidence="4" id="KW-1185">Reference proteome</keyword>
<dbReference type="EMBL" id="VNHC01000002">
    <property type="protein sequence ID" value="TVV27036.1"/>
    <property type="molecule type" value="Genomic_DNA"/>
</dbReference>
<dbReference type="PATRIC" id="fig|137591.25.peg.1085"/>
<dbReference type="Proteomes" id="UP000320012">
    <property type="component" value="Unassembled WGS sequence"/>
</dbReference>
<sequence length="140" mass="16184">MTNISLKDVLDYLLFLAKKNDIQIVLSDELSDSTADFAIAKLRTVVINVNSSTSIELVFRLAHELAHLLFGADLNTKVYHFSPLTKRREERIAHEQAMHIIAKYVFQDTPIEYRNYVNFMEVLGLPSYFEDMVRESVMRA</sequence>
<dbReference type="Pfam" id="PF06114">
    <property type="entry name" value="Peptidase_M78"/>
    <property type="match status" value="1"/>
</dbReference>
<dbReference type="AlphaFoldDB" id="A0A0D1M274"/>
<feature type="domain" description="IrrE N-terminal-like" evidence="1">
    <location>
        <begin position="21"/>
        <end position="97"/>
    </location>
</feature>
<accession>A0A0D1M274</accession>
<protein>
    <submittedName>
        <fullName evidence="3">ImmA/IrrE family metallo-endopeptidase</fullName>
    </submittedName>
</protein>
<evidence type="ECO:0000259" key="1">
    <source>
        <dbReference type="Pfam" id="PF06114"/>
    </source>
</evidence>
<dbReference type="Proteomes" id="UP000032287">
    <property type="component" value="Unassembled WGS sequence"/>
</dbReference>
<reference evidence="2 4" key="1">
    <citation type="journal article" date="2015" name="Microbiology (Mosc.)">
        <title>Genomics of the Weissella cibaria species with an examination of its metabolic traits.</title>
        <authorList>
            <person name="Lynch K.M."/>
            <person name="Lucid A."/>
            <person name="Arendt E.K."/>
            <person name="Sleator R.D."/>
            <person name="Lucey B."/>
            <person name="Coffey A."/>
        </authorList>
    </citation>
    <scope>NUCLEOTIDE SEQUENCE [LARGE SCALE GENOMIC DNA]</scope>
    <source>
        <strain evidence="2 4">MG1</strain>
    </source>
</reference>
<reference evidence="3 5" key="2">
    <citation type="submission" date="2019-07" db="EMBL/GenBank/DDBJ databases">
        <title>Genome sequence of Weissella cibaria GK1.</title>
        <authorList>
            <person name="Choi H.-J."/>
        </authorList>
    </citation>
    <scope>NUCLEOTIDE SEQUENCE [LARGE SCALE GENOMIC DNA]</scope>
    <source>
        <strain evidence="3 5">GK1</strain>
    </source>
</reference>
<organism evidence="2 4">
    <name type="scientific">Weissella cibaria</name>
    <dbReference type="NCBI Taxonomy" id="137591"/>
    <lineage>
        <taxon>Bacteria</taxon>
        <taxon>Bacillati</taxon>
        <taxon>Bacillota</taxon>
        <taxon>Bacilli</taxon>
        <taxon>Lactobacillales</taxon>
        <taxon>Lactobacillaceae</taxon>
        <taxon>Weissella</taxon>
    </lineage>
</organism>
<name>A0A0D1M274_9LACO</name>
<dbReference type="STRING" id="137591.AO080_10175"/>
<dbReference type="RefSeq" id="WP_052497177.1">
    <property type="nucleotide sequence ID" value="NZ_CP012873.1"/>
</dbReference>
<evidence type="ECO:0000313" key="5">
    <source>
        <dbReference type="Proteomes" id="UP000320012"/>
    </source>
</evidence>
<dbReference type="InterPro" id="IPR010359">
    <property type="entry name" value="IrrE_HExxH"/>
</dbReference>
<evidence type="ECO:0000313" key="2">
    <source>
        <dbReference type="EMBL" id="KIU20645.1"/>
    </source>
</evidence>
<gene>
    <name evidence="3" type="ORF">FO435_03670</name>
    <name evidence="2" type="ORF">QX99_01115</name>
</gene>
<dbReference type="KEGG" id="wcb:AO080_10175"/>
<dbReference type="OrthoDB" id="2300474at2"/>
<proteinExistence type="predicted"/>